<dbReference type="EMBL" id="HG994370">
    <property type="protein sequence ID" value="CAF2055691.1"/>
    <property type="molecule type" value="Genomic_DNA"/>
</dbReference>
<accession>A0A078GHY9</accession>
<dbReference type="AlphaFoldDB" id="A0A078GHY9"/>
<evidence type="ECO:0000313" key="2">
    <source>
        <dbReference type="EMBL" id="CDY26050.1"/>
    </source>
</evidence>
<proteinExistence type="predicted"/>
<dbReference type="EMBL" id="LK032184">
    <property type="protein sequence ID" value="CDY26050.1"/>
    <property type="molecule type" value="Genomic_DNA"/>
</dbReference>
<gene>
    <name evidence="2" type="primary">BnaC06g05740D</name>
    <name evidence="1" type="ORF">DARMORV10_C06P08410.1</name>
    <name evidence="2" type="ORF">GSBRNA2T00033593001</name>
</gene>
<dbReference type="Gramene" id="CDY26050">
    <property type="protein sequence ID" value="CDY26050"/>
    <property type="gene ID" value="GSBRNA2T00033593001"/>
</dbReference>
<keyword evidence="3" id="KW-1185">Reference proteome</keyword>
<evidence type="ECO:0000313" key="1">
    <source>
        <dbReference type="EMBL" id="CAF2055691.1"/>
    </source>
</evidence>
<reference evidence="1" key="3">
    <citation type="submission" date="2021-01" db="EMBL/GenBank/DDBJ databases">
        <authorList>
            <consortium name="Genoscope - CEA"/>
            <person name="William W."/>
        </authorList>
    </citation>
    <scope>NUCLEOTIDE SEQUENCE</scope>
</reference>
<reference evidence="2" key="2">
    <citation type="submission" date="2014-06" db="EMBL/GenBank/DDBJ databases">
        <authorList>
            <person name="Genoscope - CEA"/>
        </authorList>
    </citation>
    <scope>NUCLEOTIDE SEQUENCE</scope>
</reference>
<sequence length="75" mass="8983">MRKAILLSKRSSALSQDLNAEPRSLGFVALEQQRKYIKRQTTKFLLFKLYGNEIYIYTSSNKCQRSENYKNYYIY</sequence>
<dbReference type="Proteomes" id="UP001295469">
    <property type="component" value="Chromosome C06"/>
</dbReference>
<protein>
    <submittedName>
        <fullName evidence="1">(rape) hypothetical protein</fullName>
    </submittedName>
    <submittedName>
        <fullName evidence="2">BnaC06g05740D protein</fullName>
    </submittedName>
</protein>
<dbReference type="Proteomes" id="UP000028999">
    <property type="component" value="Unassembled WGS sequence"/>
</dbReference>
<name>A0A078GHY9_BRANA</name>
<evidence type="ECO:0000313" key="3">
    <source>
        <dbReference type="Proteomes" id="UP000028999"/>
    </source>
</evidence>
<dbReference type="PaxDb" id="3708-A0A078GHY9"/>
<reference evidence="2 3" key="1">
    <citation type="journal article" date="2014" name="Science">
        <title>Plant genetics. Early allopolyploid evolution in the post-Neolithic Brassica napus oilseed genome.</title>
        <authorList>
            <person name="Chalhoub B."/>
            <person name="Denoeud F."/>
            <person name="Liu S."/>
            <person name="Parkin I.A."/>
            <person name="Tang H."/>
            <person name="Wang X."/>
            <person name="Chiquet J."/>
            <person name="Belcram H."/>
            <person name="Tong C."/>
            <person name="Samans B."/>
            <person name="Correa M."/>
            <person name="Da Silva C."/>
            <person name="Just J."/>
            <person name="Falentin C."/>
            <person name="Koh C.S."/>
            <person name="Le Clainche I."/>
            <person name="Bernard M."/>
            <person name="Bento P."/>
            <person name="Noel B."/>
            <person name="Labadie K."/>
            <person name="Alberti A."/>
            <person name="Charles M."/>
            <person name="Arnaud D."/>
            <person name="Guo H."/>
            <person name="Daviaud C."/>
            <person name="Alamery S."/>
            <person name="Jabbari K."/>
            <person name="Zhao M."/>
            <person name="Edger P.P."/>
            <person name="Chelaifa H."/>
            <person name="Tack D."/>
            <person name="Lassalle G."/>
            <person name="Mestiri I."/>
            <person name="Schnel N."/>
            <person name="Le Paslier M.C."/>
            <person name="Fan G."/>
            <person name="Renault V."/>
            <person name="Bayer P.E."/>
            <person name="Golicz A.A."/>
            <person name="Manoli S."/>
            <person name="Lee T.H."/>
            <person name="Thi V.H."/>
            <person name="Chalabi S."/>
            <person name="Hu Q."/>
            <person name="Fan C."/>
            <person name="Tollenaere R."/>
            <person name="Lu Y."/>
            <person name="Battail C."/>
            <person name="Shen J."/>
            <person name="Sidebottom C.H."/>
            <person name="Wang X."/>
            <person name="Canaguier A."/>
            <person name="Chauveau A."/>
            <person name="Berard A."/>
            <person name="Deniot G."/>
            <person name="Guan M."/>
            <person name="Liu Z."/>
            <person name="Sun F."/>
            <person name="Lim Y.P."/>
            <person name="Lyons E."/>
            <person name="Town C.D."/>
            <person name="Bancroft I."/>
            <person name="Wang X."/>
            <person name="Meng J."/>
            <person name="Ma J."/>
            <person name="Pires J.C."/>
            <person name="King G.J."/>
            <person name="Brunel D."/>
            <person name="Delourme R."/>
            <person name="Renard M."/>
            <person name="Aury J.M."/>
            <person name="Adams K.L."/>
            <person name="Batley J."/>
            <person name="Snowdon R.J."/>
            <person name="Tost J."/>
            <person name="Edwards D."/>
            <person name="Zhou Y."/>
            <person name="Hua W."/>
            <person name="Sharpe A.G."/>
            <person name="Paterson A.H."/>
            <person name="Guan C."/>
            <person name="Wincker P."/>
        </authorList>
    </citation>
    <scope>NUCLEOTIDE SEQUENCE [LARGE SCALE GENOMIC DNA]</scope>
    <source>
        <strain evidence="3">cv. Darmor-bzh</strain>
    </source>
</reference>
<organism evidence="2 3">
    <name type="scientific">Brassica napus</name>
    <name type="common">Rape</name>
    <dbReference type="NCBI Taxonomy" id="3708"/>
    <lineage>
        <taxon>Eukaryota</taxon>
        <taxon>Viridiplantae</taxon>
        <taxon>Streptophyta</taxon>
        <taxon>Embryophyta</taxon>
        <taxon>Tracheophyta</taxon>
        <taxon>Spermatophyta</taxon>
        <taxon>Magnoliopsida</taxon>
        <taxon>eudicotyledons</taxon>
        <taxon>Gunneridae</taxon>
        <taxon>Pentapetalae</taxon>
        <taxon>rosids</taxon>
        <taxon>malvids</taxon>
        <taxon>Brassicales</taxon>
        <taxon>Brassicaceae</taxon>
        <taxon>Brassiceae</taxon>
        <taxon>Brassica</taxon>
    </lineage>
</organism>